<dbReference type="PANTHER" id="PTHR22935">
    <property type="entry name" value="PENICILLIN-BINDING PROTEIN"/>
    <property type="match status" value="1"/>
</dbReference>
<feature type="domain" description="Beta-lactamase-related" evidence="2">
    <location>
        <begin position="28"/>
        <end position="227"/>
    </location>
</feature>
<dbReference type="Gene3D" id="3.40.710.10">
    <property type="entry name" value="DD-peptidase/beta-lactamase superfamily"/>
    <property type="match status" value="1"/>
</dbReference>
<comment type="similarity">
    <text evidence="1">Belongs to the beta-lactamase family.</text>
</comment>
<dbReference type="PANTHER" id="PTHR22935:SF95">
    <property type="entry name" value="BETA-LACTAMASE-LIKE 1-RELATED"/>
    <property type="match status" value="1"/>
</dbReference>
<dbReference type="OrthoDB" id="10250282at2759"/>
<evidence type="ECO:0000313" key="4">
    <source>
        <dbReference type="EMBL" id="KAH7327792.1"/>
    </source>
</evidence>
<dbReference type="AlphaFoldDB" id="A0A8K0WVN0"/>
<gene>
    <name evidence="4" type="ORF">B0I35DRAFT_1367</name>
</gene>
<dbReference type="EMBL" id="JAGPNK010000001">
    <property type="protein sequence ID" value="KAH7327792.1"/>
    <property type="molecule type" value="Genomic_DNA"/>
</dbReference>
<dbReference type="SUPFAM" id="SSF56601">
    <property type="entry name" value="beta-lactamase/transpeptidase-like"/>
    <property type="match status" value="1"/>
</dbReference>
<feature type="domain" description="Beta-lactamase-like ARB-00930-like C-terminal" evidence="3">
    <location>
        <begin position="257"/>
        <end position="405"/>
    </location>
</feature>
<organism evidence="4 5">
    <name type="scientific">Stachybotrys elegans</name>
    <dbReference type="NCBI Taxonomy" id="80388"/>
    <lineage>
        <taxon>Eukaryota</taxon>
        <taxon>Fungi</taxon>
        <taxon>Dikarya</taxon>
        <taxon>Ascomycota</taxon>
        <taxon>Pezizomycotina</taxon>
        <taxon>Sordariomycetes</taxon>
        <taxon>Hypocreomycetidae</taxon>
        <taxon>Hypocreales</taxon>
        <taxon>Stachybotryaceae</taxon>
        <taxon>Stachybotrys</taxon>
    </lineage>
</organism>
<dbReference type="Pfam" id="PF00144">
    <property type="entry name" value="Beta-lactamase"/>
    <property type="match status" value="1"/>
</dbReference>
<reference evidence="4" key="1">
    <citation type="journal article" date="2021" name="Nat. Commun.">
        <title>Genetic determinants of endophytism in the Arabidopsis root mycobiome.</title>
        <authorList>
            <person name="Mesny F."/>
            <person name="Miyauchi S."/>
            <person name="Thiergart T."/>
            <person name="Pickel B."/>
            <person name="Atanasova L."/>
            <person name="Karlsson M."/>
            <person name="Huettel B."/>
            <person name="Barry K.W."/>
            <person name="Haridas S."/>
            <person name="Chen C."/>
            <person name="Bauer D."/>
            <person name="Andreopoulos W."/>
            <person name="Pangilinan J."/>
            <person name="LaButti K."/>
            <person name="Riley R."/>
            <person name="Lipzen A."/>
            <person name="Clum A."/>
            <person name="Drula E."/>
            <person name="Henrissat B."/>
            <person name="Kohler A."/>
            <person name="Grigoriev I.V."/>
            <person name="Martin F.M."/>
            <person name="Hacquard S."/>
        </authorList>
    </citation>
    <scope>NUCLEOTIDE SEQUENCE</scope>
    <source>
        <strain evidence="4">MPI-CAGE-CH-0235</strain>
    </source>
</reference>
<proteinExistence type="inferred from homology"/>
<evidence type="ECO:0000259" key="3">
    <source>
        <dbReference type="Pfam" id="PF26335"/>
    </source>
</evidence>
<accession>A0A8K0WVN0</accession>
<dbReference type="InterPro" id="IPR001466">
    <property type="entry name" value="Beta-lactam-related"/>
</dbReference>
<dbReference type="Pfam" id="PF26335">
    <property type="entry name" value="ARB_00930_C"/>
    <property type="match status" value="1"/>
</dbReference>
<evidence type="ECO:0000256" key="1">
    <source>
        <dbReference type="ARBA" id="ARBA00038473"/>
    </source>
</evidence>
<dbReference type="InterPro" id="IPR012338">
    <property type="entry name" value="Beta-lactam/transpept-like"/>
</dbReference>
<dbReference type="InterPro" id="IPR051478">
    <property type="entry name" value="Beta-lactamase-like_AB/R"/>
</dbReference>
<dbReference type="Proteomes" id="UP000813444">
    <property type="component" value="Unassembled WGS sequence"/>
</dbReference>
<keyword evidence="5" id="KW-1185">Reference proteome</keyword>
<evidence type="ECO:0000259" key="2">
    <source>
        <dbReference type="Pfam" id="PF00144"/>
    </source>
</evidence>
<sequence length="446" mass="47764">MDLGIFQNAPWGEMGLPSINGSGPTCSGLPGTRACTADDIIEKINSRPPVYSPYAAGPIYSNIAFALLGMVIEAATGQPFQDVARDNIFNPAGMESTSFFGFDQDSEDSLFVPIGDPTWNITAGVFEASGGMFSTSKDLISFAEAIYGNRLLSPRATRQWMKPETHTSSWGYSVGAPWEILRTDNITADGRLIDVYTKSGDLGLYHAYMAIVPDYDISISVITAGAEVSFDPYSRSRFLSAVVRALIPAVEQAGREENTMVGTYFQESTNSTLEITMDDGPGLVISSFSVRGFDVLNNINSYSINTASAGEGAARPPAQTVQGRLYPTKHDAEGETWRAAFTTTTAQQREALDADLFAKDGSCEMWFGFDRSAYNFQSLAEFVVVQDGDTGYIRNAAFNVSMAKVSGTNEPSDVNGPAMDEPSGANAKGRAMGVVMGALLMCAALG</sequence>
<comment type="caution">
    <text evidence="4">The sequence shown here is derived from an EMBL/GenBank/DDBJ whole genome shotgun (WGS) entry which is preliminary data.</text>
</comment>
<protein>
    <submittedName>
        <fullName evidence="4">Beta-lactamase/transpeptidase-like protein</fullName>
    </submittedName>
</protein>
<dbReference type="InterPro" id="IPR058664">
    <property type="entry name" value="ARB_00930-like_C"/>
</dbReference>
<evidence type="ECO:0000313" key="5">
    <source>
        <dbReference type="Proteomes" id="UP000813444"/>
    </source>
</evidence>
<name>A0A8K0WVN0_9HYPO</name>